<dbReference type="RefSeq" id="WP_390232488.1">
    <property type="nucleotide sequence ID" value="NZ_JBHSCN010000023.1"/>
</dbReference>
<keyword evidence="3" id="KW-1185">Reference proteome</keyword>
<sequence length="196" mass="22187">MTNKTSRRNPRKIKERRTATRPAVLAGIEWSTRVAPAPRRWWWFLLVGLGGLAWVLIEVHLQSWTGVALAVVATVGLLILNKGSPRTHKITVTPERITLDVAGLRKSHVEIDMAVFNAFTFTEAKPSRRERSMQPTLTFLPVIPVQIPLTVFMTRNEKKNQQIIDDLATLLPYDPAPVFQKSTGVLDRLARWFGID</sequence>
<organism evidence="2 3">
    <name type="scientific">Gryllotalpicola reticulitermitis</name>
    <dbReference type="NCBI Taxonomy" id="1184153"/>
    <lineage>
        <taxon>Bacteria</taxon>
        <taxon>Bacillati</taxon>
        <taxon>Actinomycetota</taxon>
        <taxon>Actinomycetes</taxon>
        <taxon>Micrococcales</taxon>
        <taxon>Microbacteriaceae</taxon>
        <taxon>Gryllotalpicola</taxon>
    </lineage>
</organism>
<accession>A0ABV8QDB5</accession>
<gene>
    <name evidence="2" type="ORF">ACFOYW_18370</name>
</gene>
<reference evidence="3" key="1">
    <citation type="journal article" date="2019" name="Int. J. Syst. Evol. Microbiol.">
        <title>The Global Catalogue of Microorganisms (GCM) 10K type strain sequencing project: providing services to taxonomists for standard genome sequencing and annotation.</title>
        <authorList>
            <consortium name="The Broad Institute Genomics Platform"/>
            <consortium name="The Broad Institute Genome Sequencing Center for Infectious Disease"/>
            <person name="Wu L."/>
            <person name="Ma J."/>
        </authorList>
    </citation>
    <scope>NUCLEOTIDE SEQUENCE [LARGE SCALE GENOMIC DNA]</scope>
    <source>
        <strain evidence="3">CGMCC 1.10363</strain>
    </source>
</reference>
<proteinExistence type="predicted"/>
<dbReference type="Proteomes" id="UP001595900">
    <property type="component" value="Unassembled WGS sequence"/>
</dbReference>
<evidence type="ECO:0000313" key="3">
    <source>
        <dbReference type="Proteomes" id="UP001595900"/>
    </source>
</evidence>
<keyword evidence="1" id="KW-1133">Transmembrane helix</keyword>
<comment type="caution">
    <text evidence="2">The sequence shown here is derived from an EMBL/GenBank/DDBJ whole genome shotgun (WGS) entry which is preliminary data.</text>
</comment>
<protein>
    <recommendedName>
        <fullName evidence="4">PH domain-containing protein</fullName>
    </recommendedName>
</protein>
<feature type="transmembrane region" description="Helical" evidence="1">
    <location>
        <begin position="63"/>
        <end position="80"/>
    </location>
</feature>
<evidence type="ECO:0008006" key="4">
    <source>
        <dbReference type="Google" id="ProtNLM"/>
    </source>
</evidence>
<feature type="transmembrane region" description="Helical" evidence="1">
    <location>
        <begin position="41"/>
        <end position="57"/>
    </location>
</feature>
<evidence type="ECO:0000256" key="1">
    <source>
        <dbReference type="SAM" id="Phobius"/>
    </source>
</evidence>
<dbReference type="EMBL" id="JBHSCN010000023">
    <property type="protein sequence ID" value="MFC4245339.1"/>
    <property type="molecule type" value="Genomic_DNA"/>
</dbReference>
<name>A0ABV8QDB5_9MICO</name>
<evidence type="ECO:0000313" key="2">
    <source>
        <dbReference type="EMBL" id="MFC4245339.1"/>
    </source>
</evidence>
<keyword evidence="1" id="KW-0812">Transmembrane</keyword>
<keyword evidence="1" id="KW-0472">Membrane</keyword>